<dbReference type="Proteomes" id="UP000629468">
    <property type="component" value="Unassembled WGS sequence"/>
</dbReference>
<feature type="compositionally biased region" description="Basic residues" evidence="3">
    <location>
        <begin position="684"/>
        <end position="698"/>
    </location>
</feature>
<sequence length="1238" mass="134594">MVNPALTAADLQRRHELEGAPDPFPSFAEVNHTKAKVKAASKADLDTQSETAFPSLAPSASTPAAPTTSAWGGPRIRPAVPKQPVFSNSITLPAIDLSSAGRDGKQATLGEIMKRVTTKYKVKLEASTNQKTRQTTFFLKAESEKDLEKAKRSLVALLSPDTTLVINAPASTIATIIGPRGATLKQIRDQTGIKVDIPKKEANGNSHIGNGNAGDVTPSLDNDEEEPTVPVTLTGPVPFIYEAQELLNQLISSKISKATQRVRDIPAHILPFIIARKTFFLSTAQEAGVTLTLNTPNREITASGERDGVIRLVELIKSNIETFKTGITFLKLAVPKRQHRLLVGDAVQQIMAESKCSIAVPDSDDSSDEITIWGQGSDLPNGLTAVMQHANSKYIHEFPIPGHVSIARNLVTFFRYISYDQILKEKIPGVTVFLPSASQDKTSYTIDLVGDKPVVDSAVRQVSEAIGKLYGATKDVNIDWLLHRVITVKNAKKIKQFHDAHNVQVFFPQESEESSSVLLVYDPFSPNASPSPDDKKRHIDDVEKEILKLAKDAADVKGETITVDKRWHEAIIGQNGTTLNAIIGEDKTLVVKFGADAGDNATEETVLVRGVSADVDRAVKEIRRIVEDAKNDEIVNSYSIDFEIDREYVGRVVGAQGAGVNKLRDQLGVKVDVNDEEDRETNGKKKKGSSQKSKVKITGRKENVEEAKKRILAQVDRLADETFEVLKIPSQFHASLIGQQGKYAIRLEEKYAVKITFPRQNVDFEGKTREQLKSDEVLIKGGKKGVASAKAELLDALEVEKESNHVIKFAVPSRAIARILGRGGASINEIKDLTGAIVDIDKSSDDPNTTNISVRGTKEAINDAKAQIMEIANSVGEETTVTLTIETKWHRNLIGAGGQGLRELITRCGGPTDSKAQAGLVRFPRQGEPSDEVRIRGEPKLVNKIKDELEKATATLKDRVVLAVEVPSAQHRVLIGRGGQHLNELQEKTGAQIQFPGSRSYSHVGEAENAADFTEVDAADIVKVSGPRAACDAAITELKGQVKPPAPEGVSTTLNVPLKYHHAIAQQGAFYRNLRSIGVRVEQSIQPTQAAVPTGPSSNAVPSARIDEEVEDESMANVKWVVEPNYQDTEEGESVWTLKAHDQEGLDKAQNLIAEAIKHAEQMSHVGYLTMPDKSSFPRIVGSKGVNVSRLRQETGADITVSREDTTITIIGSEADIEAAKTAIIKIASTPAGRSRRD</sequence>
<keyword evidence="1" id="KW-0677">Repeat</keyword>
<dbReference type="CDD" id="cd22450">
    <property type="entry name" value="KH-I_ScSCP160_rpt5"/>
    <property type="match status" value="1"/>
</dbReference>
<feature type="region of interest" description="Disordered" evidence="3">
    <location>
        <begin position="200"/>
        <end position="227"/>
    </location>
</feature>
<evidence type="ECO:0000256" key="3">
    <source>
        <dbReference type="SAM" id="MobiDB-lite"/>
    </source>
</evidence>
<dbReference type="PANTHER" id="PTHR10288">
    <property type="entry name" value="KH DOMAIN CONTAINING RNA BINDING PROTEIN"/>
    <property type="match status" value="1"/>
</dbReference>
<feature type="region of interest" description="Disordered" evidence="3">
    <location>
        <begin position="53"/>
        <end position="77"/>
    </location>
</feature>
<dbReference type="Gene3D" id="3.30.1370.10">
    <property type="entry name" value="K Homology domain, type 1"/>
    <property type="match status" value="9"/>
</dbReference>
<dbReference type="Pfam" id="PF00013">
    <property type="entry name" value="KH_1"/>
    <property type="match status" value="7"/>
</dbReference>
<dbReference type="SUPFAM" id="SSF54791">
    <property type="entry name" value="Eukaryotic type KH-domain (KH-domain type I)"/>
    <property type="match status" value="8"/>
</dbReference>
<feature type="region of interest" description="Disordered" evidence="3">
    <location>
        <begin position="674"/>
        <end position="699"/>
    </location>
</feature>
<accession>A0A8H7F7V0</accession>
<dbReference type="EMBL" id="JABXXO010000003">
    <property type="protein sequence ID" value="KAF7782335.1"/>
    <property type="molecule type" value="Genomic_DNA"/>
</dbReference>
<dbReference type="GO" id="GO:0003723">
    <property type="term" value="F:RNA binding"/>
    <property type="evidence" value="ECO:0007669"/>
    <property type="project" value="UniProtKB-UniRule"/>
</dbReference>
<evidence type="ECO:0000259" key="4">
    <source>
        <dbReference type="SMART" id="SM00322"/>
    </source>
</evidence>
<evidence type="ECO:0000256" key="2">
    <source>
        <dbReference type="PROSITE-ProRule" id="PRU00117"/>
    </source>
</evidence>
<feature type="compositionally biased region" description="Low complexity" evidence="3">
    <location>
        <begin position="53"/>
        <end position="70"/>
    </location>
</feature>
<comment type="caution">
    <text evidence="5">The sequence shown here is derived from an EMBL/GenBank/DDBJ whole genome shotgun (WGS) entry which is preliminary data.</text>
</comment>
<protein>
    <recommendedName>
        <fullName evidence="4">K Homology domain-containing protein</fullName>
    </recommendedName>
</protein>
<feature type="domain" description="K Homology" evidence="4">
    <location>
        <begin position="877"/>
        <end position="954"/>
    </location>
</feature>
<feature type="region of interest" description="Disordered" evidence="3">
    <location>
        <begin position="1"/>
        <end position="21"/>
    </location>
</feature>
<dbReference type="InterPro" id="IPR036612">
    <property type="entry name" value="KH_dom_type_1_sf"/>
</dbReference>
<dbReference type="InterPro" id="IPR004088">
    <property type="entry name" value="KH_dom_type_1"/>
</dbReference>
<feature type="domain" description="K Homology" evidence="4">
    <location>
        <begin position="160"/>
        <end position="252"/>
    </location>
</feature>
<reference evidence="5 6" key="1">
    <citation type="journal article" name="Sci. Rep.">
        <title>Telomere-to-telomere assembled and centromere annotated genomes of the two main subspecies of the button mushroom Agaricus bisporus reveal especially polymorphic chromosome ends.</title>
        <authorList>
            <person name="Sonnenberg A.S.M."/>
            <person name="Sedaghat-Telgerd N."/>
            <person name="Lavrijssen B."/>
            <person name="Ohm R.A."/>
            <person name="Hendrickx P.M."/>
            <person name="Scholtmeijer K."/>
            <person name="Baars J.J.P."/>
            <person name="van Peer A."/>
        </authorList>
    </citation>
    <scope>NUCLEOTIDE SEQUENCE [LARGE SCALE GENOMIC DNA]</scope>
    <source>
        <strain evidence="5 6">H119_p4</strain>
    </source>
</reference>
<feature type="domain" description="K Homology" evidence="4">
    <location>
        <begin position="803"/>
        <end position="873"/>
    </location>
</feature>
<feature type="domain" description="K Homology" evidence="4">
    <location>
        <begin position="958"/>
        <end position="1043"/>
    </location>
</feature>
<feature type="domain" description="K Homology" evidence="4">
    <location>
        <begin position="1163"/>
        <end position="1229"/>
    </location>
</feature>
<dbReference type="PROSITE" id="PS50084">
    <property type="entry name" value="KH_TYPE_1"/>
    <property type="match status" value="8"/>
</dbReference>
<evidence type="ECO:0000256" key="1">
    <source>
        <dbReference type="ARBA" id="ARBA00022737"/>
    </source>
</evidence>
<feature type="domain" description="K Homology" evidence="4">
    <location>
        <begin position="555"/>
        <end position="627"/>
    </location>
</feature>
<gene>
    <name evidence="5" type="ORF">Agabi119p4_1711</name>
</gene>
<name>A0A8H7F7V0_AGABI</name>
<keyword evidence="2" id="KW-0694">RNA-binding</keyword>
<evidence type="ECO:0000313" key="5">
    <source>
        <dbReference type="EMBL" id="KAF7782335.1"/>
    </source>
</evidence>
<organism evidence="5 6">
    <name type="scientific">Agaricus bisporus var. burnettii</name>
    <dbReference type="NCBI Taxonomy" id="192524"/>
    <lineage>
        <taxon>Eukaryota</taxon>
        <taxon>Fungi</taxon>
        <taxon>Dikarya</taxon>
        <taxon>Basidiomycota</taxon>
        <taxon>Agaricomycotina</taxon>
        <taxon>Agaricomycetes</taxon>
        <taxon>Agaricomycetidae</taxon>
        <taxon>Agaricales</taxon>
        <taxon>Agaricineae</taxon>
        <taxon>Agaricaceae</taxon>
        <taxon>Agaricus</taxon>
    </lineage>
</organism>
<dbReference type="AlphaFoldDB" id="A0A8H7F7V0"/>
<dbReference type="InterPro" id="IPR004087">
    <property type="entry name" value="KH_dom"/>
</dbReference>
<dbReference type="CDD" id="cd22448">
    <property type="entry name" value="KH-I_ScSCP160_rpt3"/>
    <property type="match status" value="1"/>
</dbReference>
<dbReference type="CDD" id="cd00105">
    <property type="entry name" value="KH-I"/>
    <property type="match status" value="3"/>
</dbReference>
<evidence type="ECO:0000313" key="6">
    <source>
        <dbReference type="Proteomes" id="UP000629468"/>
    </source>
</evidence>
<dbReference type="SMART" id="SM00322">
    <property type="entry name" value="KH"/>
    <property type="match status" value="9"/>
</dbReference>
<feature type="domain" description="K Homology" evidence="4">
    <location>
        <begin position="636"/>
        <end position="716"/>
    </location>
</feature>
<proteinExistence type="predicted"/>
<feature type="domain" description="K Homology" evidence="4">
    <location>
        <begin position="720"/>
        <end position="798"/>
    </location>
</feature>
<feature type="domain" description="K Homology" evidence="4">
    <location>
        <begin position="326"/>
        <end position="391"/>
    </location>
</feature>